<evidence type="ECO:0000313" key="9">
    <source>
        <dbReference type="Proteomes" id="UP000184001"/>
    </source>
</evidence>
<proteinExistence type="predicted"/>
<dbReference type="PANTHER" id="PTHR30086:SF20">
    <property type="entry name" value="ARGININE EXPORTER PROTEIN ARGO-RELATED"/>
    <property type="match status" value="1"/>
</dbReference>
<protein>
    <submittedName>
        <fullName evidence="7">LysE family translocator</fullName>
    </submittedName>
    <submittedName>
        <fullName evidence="8">Threonine/homoserine/homoserine lactone efflux protein</fullName>
    </submittedName>
</protein>
<evidence type="ECO:0000256" key="6">
    <source>
        <dbReference type="SAM" id="Phobius"/>
    </source>
</evidence>
<dbReference type="Proteomes" id="UP001568358">
    <property type="component" value="Unassembled WGS sequence"/>
</dbReference>
<dbReference type="Pfam" id="PF01810">
    <property type="entry name" value="LysE"/>
    <property type="match status" value="1"/>
</dbReference>
<keyword evidence="2" id="KW-1003">Cell membrane</keyword>
<sequence length="199" mass="21267">MSIFASMFAFTFVGAVTPGPVNFIAASTGARGGYKKTVLYILGATISYTLVVVISGVCLGQVSQILPEITWFLKVVGGAFLLYVAYKIAMSKGFDLTHNADGDSLPGFWEGFLVQVLNPKAWFFAMSGVSLFALGRGDATLYFIVFSFASFILCFIGVSVWGVLGGYIGQFLSTPKRQTGFNHTMGTLLSVAVICMLVG</sequence>
<gene>
    <name evidence="7" type="ORF">AB2Z07_02295</name>
    <name evidence="8" type="ORF">SAMN05660830_01259</name>
</gene>
<accession>A0A8G2C8T3</accession>
<dbReference type="GO" id="GO:0015171">
    <property type="term" value="F:amino acid transmembrane transporter activity"/>
    <property type="evidence" value="ECO:0007669"/>
    <property type="project" value="TreeGrafter"/>
</dbReference>
<keyword evidence="4 6" id="KW-1133">Transmembrane helix</keyword>
<feature type="transmembrane region" description="Helical" evidence="6">
    <location>
        <begin position="71"/>
        <end position="89"/>
    </location>
</feature>
<feature type="transmembrane region" description="Helical" evidence="6">
    <location>
        <begin position="39"/>
        <end position="59"/>
    </location>
</feature>
<keyword evidence="3 6" id="KW-0812">Transmembrane</keyword>
<reference evidence="8 9" key="1">
    <citation type="submission" date="2016-11" db="EMBL/GenBank/DDBJ databases">
        <authorList>
            <person name="Varghese N."/>
            <person name="Submissions S."/>
        </authorList>
    </citation>
    <scope>NUCLEOTIDE SEQUENCE [LARGE SCALE GENOMIC DNA]</scope>
    <source>
        <strain evidence="8 9">DSM 17919</strain>
    </source>
</reference>
<comment type="subcellular location">
    <subcellularLocation>
        <location evidence="1">Cell membrane</location>
        <topology evidence="1">Multi-pass membrane protein</topology>
    </subcellularLocation>
</comment>
<evidence type="ECO:0000256" key="1">
    <source>
        <dbReference type="ARBA" id="ARBA00004651"/>
    </source>
</evidence>
<evidence type="ECO:0000313" key="7">
    <source>
        <dbReference type="EMBL" id="MEZ6852371.1"/>
    </source>
</evidence>
<dbReference type="EMBL" id="JBFSOO010000002">
    <property type="protein sequence ID" value="MEZ6852371.1"/>
    <property type="molecule type" value="Genomic_DNA"/>
</dbReference>
<organism evidence="8 9">
    <name type="scientific">Halodesulfovibrio aestuarii</name>
    <dbReference type="NCBI Taxonomy" id="126333"/>
    <lineage>
        <taxon>Bacteria</taxon>
        <taxon>Pseudomonadati</taxon>
        <taxon>Thermodesulfobacteriota</taxon>
        <taxon>Desulfovibrionia</taxon>
        <taxon>Desulfovibrionales</taxon>
        <taxon>Desulfovibrionaceae</taxon>
        <taxon>Halodesulfovibrio</taxon>
    </lineage>
</organism>
<dbReference type="AlphaFoldDB" id="A0A8G2C8T3"/>
<name>A0A8G2C8T3_9BACT</name>
<evidence type="ECO:0000256" key="3">
    <source>
        <dbReference type="ARBA" id="ARBA00022692"/>
    </source>
</evidence>
<dbReference type="Proteomes" id="UP000184001">
    <property type="component" value="Unassembled WGS sequence"/>
</dbReference>
<dbReference type="GO" id="GO:0033228">
    <property type="term" value="P:cysteine export across plasma membrane"/>
    <property type="evidence" value="ECO:0007669"/>
    <property type="project" value="TreeGrafter"/>
</dbReference>
<dbReference type="RefSeq" id="WP_020000772.1">
    <property type="nucleotide sequence ID" value="NZ_CP192219.1"/>
</dbReference>
<evidence type="ECO:0000313" key="10">
    <source>
        <dbReference type="Proteomes" id="UP001568358"/>
    </source>
</evidence>
<feature type="transmembrane region" description="Helical" evidence="6">
    <location>
        <begin position="141"/>
        <end position="168"/>
    </location>
</feature>
<keyword evidence="10" id="KW-1185">Reference proteome</keyword>
<feature type="transmembrane region" description="Helical" evidence="6">
    <location>
        <begin position="180"/>
        <end position="198"/>
    </location>
</feature>
<evidence type="ECO:0000256" key="5">
    <source>
        <dbReference type="ARBA" id="ARBA00023136"/>
    </source>
</evidence>
<dbReference type="EMBL" id="FQZR01000003">
    <property type="protein sequence ID" value="SHI98030.1"/>
    <property type="molecule type" value="Genomic_DNA"/>
</dbReference>
<evidence type="ECO:0000313" key="8">
    <source>
        <dbReference type="EMBL" id="SHI98030.1"/>
    </source>
</evidence>
<dbReference type="InterPro" id="IPR001123">
    <property type="entry name" value="LeuE-type"/>
</dbReference>
<evidence type="ECO:0000256" key="2">
    <source>
        <dbReference type="ARBA" id="ARBA00022475"/>
    </source>
</evidence>
<evidence type="ECO:0000256" key="4">
    <source>
        <dbReference type="ARBA" id="ARBA00022989"/>
    </source>
</evidence>
<dbReference type="PANTHER" id="PTHR30086">
    <property type="entry name" value="ARGININE EXPORTER PROTEIN ARGO"/>
    <property type="match status" value="1"/>
</dbReference>
<keyword evidence="5 6" id="KW-0472">Membrane</keyword>
<reference evidence="7 10" key="2">
    <citation type="submission" date="2024-07" db="EMBL/GenBank/DDBJ databases">
        <title>Active virus-host system and metabolic interactions in a Lokiarchaeon culture.</title>
        <authorList>
            <person name="Ponce Toledo R.I."/>
            <person name="Rodrigues Oliveira T."/>
            <person name="Schleper C."/>
        </authorList>
    </citation>
    <scope>NUCLEOTIDE SEQUENCE [LARGE SCALE GENOMIC DNA]</scope>
    <source>
        <strain evidence="7 10">B35</strain>
    </source>
</reference>
<comment type="caution">
    <text evidence="8">The sequence shown here is derived from an EMBL/GenBank/DDBJ whole genome shotgun (WGS) entry which is preliminary data.</text>
</comment>
<dbReference type="GO" id="GO:0005886">
    <property type="term" value="C:plasma membrane"/>
    <property type="evidence" value="ECO:0007669"/>
    <property type="project" value="UniProtKB-SubCell"/>
</dbReference>